<dbReference type="AlphaFoldDB" id="A0A0B1ZWY7"/>
<feature type="transmembrane region" description="Helical" evidence="1">
    <location>
        <begin position="123"/>
        <end position="144"/>
    </location>
</feature>
<dbReference type="STRING" id="1348853.LK12_03920"/>
<feature type="transmembrane region" description="Helical" evidence="1">
    <location>
        <begin position="87"/>
        <end position="111"/>
    </location>
</feature>
<accession>A0A0B1ZWY7</accession>
<dbReference type="InterPro" id="IPR014509">
    <property type="entry name" value="YjdF-like"/>
</dbReference>
<evidence type="ECO:0000313" key="2">
    <source>
        <dbReference type="EMBL" id="KHK93713.1"/>
    </source>
</evidence>
<keyword evidence="3" id="KW-1185">Reference proteome</keyword>
<sequence>MTSLYRLIVVAVEVTMAAEMTFLVANARWMQVFLVAGLMAIIALSLLIPHKQGSALIPVEILIFLTLFVFATLFLGEVRDFYRRIWWWDLALHGCSGLLLGLLGFLVLYLLNESEVVNLYMRPAFLALFAFFFAFGIGGLWEIVEFTIDHAFGTQMQKPMLGDPSGLTDTMWDLIIDAAGAIVASGGGWLYIRKARDHGKRDWLARFAARYPHFFAE</sequence>
<feature type="transmembrane region" description="Helical" evidence="1">
    <location>
        <begin position="31"/>
        <end position="48"/>
    </location>
</feature>
<organism evidence="2 3">
    <name type="scientific">Novosphingobium malaysiense</name>
    <dbReference type="NCBI Taxonomy" id="1348853"/>
    <lineage>
        <taxon>Bacteria</taxon>
        <taxon>Pseudomonadati</taxon>
        <taxon>Pseudomonadota</taxon>
        <taxon>Alphaproteobacteria</taxon>
        <taxon>Sphingomonadales</taxon>
        <taxon>Sphingomonadaceae</taxon>
        <taxon>Novosphingobium</taxon>
    </lineage>
</organism>
<dbReference type="Proteomes" id="UP000031057">
    <property type="component" value="Unassembled WGS sequence"/>
</dbReference>
<dbReference type="EMBL" id="JTDI01000001">
    <property type="protein sequence ID" value="KHK93713.1"/>
    <property type="molecule type" value="Genomic_DNA"/>
</dbReference>
<keyword evidence="1" id="KW-0812">Transmembrane</keyword>
<reference evidence="2 3" key="1">
    <citation type="submission" date="2014-10" db="EMBL/GenBank/DDBJ databases">
        <title>Genome sequence of Novosphingobium malaysiense MUSC 273(T).</title>
        <authorList>
            <person name="Lee L.-H."/>
        </authorList>
    </citation>
    <scope>NUCLEOTIDE SEQUENCE [LARGE SCALE GENOMIC DNA]</scope>
    <source>
        <strain evidence="2 3">MUSC 273</strain>
    </source>
</reference>
<keyword evidence="1" id="KW-1133">Transmembrane helix</keyword>
<protein>
    <submittedName>
        <fullName evidence="2">Membrane protein</fullName>
    </submittedName>
</protein>
<evidence type="ECO:0000313" key="3">
    <source>
        <dbReference type="Proteomes" id="UP000031057"/>
    </source>
</evidence>
<feature type="transmembrane region" description="Helical" evidence="1">
    <location>
        <begin position="55"/>
        <end position="75"/>
    </location>
</feature>
<dbReference type="Pfam" id="PF09997">
    <property type="entry name" value="DUF2238"/>
    <property type="match status" value="1"/>
</dbReference>
<evidence type="ECO:0000256" key="1">
    <source>
        <dbReference type="SAM" id="Phobius"/>
    </source>
</evidence>
<feature type="transmembrane region" description="Helical" evidence="1">
    <location>
        <begin position="7"/>
        <end position="25"/>
    </location>
</feature>
<feature type="transmembrane region" description="Helical" evidence="1">
    <location>
        <begin position="174"/>
        <end position="192"/>
    </location>
</feature>
<name>A0A0B1ZWY7_9SPHN</name>
<gene>
    <name evidence="2" type="ORF">LK12_03920</name>
</gene>
<comment type="caution">
    <text evidence="2">The sequence shown here is derived from an EMBL/GenBank/DDBJ whole genome shotgun (WGS) entry which is preliminary data.</text>
</comment>
<keyword evidence="1" id="KW-0472">Membrane</keyword>
<proteinExistence type="predicted"/>